<proteinExistence type="predicted"/>
<comment type="caution">
    <text evidence="1">The sequence shown here is derived from an EMBL/GenBank/DDBJ whole genome shotgun (WGS) entry which is preliminary data.</text>
</comment>
<dbReference type="EMBL" id="SJPZ01000004">
    <property type="protein sequence ID" value="TWU59707.1"/>
    <property type="molecule type" value="Genomic_DNA"/>
</dbReference>
<sequence>MSERNCPRKRLRDAIFVVASAWLDGVRVVLRHGELHAAAVDPSLLERWVDDLNDHSAVIRLVSEYRDQSSRFHDWLFFVASAFRDEDPRFAEIADRMEDLVRLDLRLQEQHIDELRGVA</sequence>
<dbReference type="AlphaFoldDB" id="A0A5C6FFX9"/>
<dbReference type="RefSeq" id="WP_146416496.1">
    <property type="nucleotide sequence ID" value="NZ_SJPZ01000004.1"/>
</dbReference>
<dbReference type="Proteomes" id="UP000316476">
    <property type="component" value="Unassembled WGS sequence"/>
</dbReference>
<accession>A0A5C6FFX9</accession>
<organism evidence="1 2">
    <name type="scientific">Crateriforma conspicua</name>
    <dbReference type="NCBI Taxonomy" id="2527996"/>
    <lineage>
        <taxon>Bacteria</taxon>
        <taxon>Pseudomonadati</taxon>
        <taxon>Planctomycetota</taxon>
        <taxon>Planctomycetia</taxon>
        <taxon>Planctomycetales</taxon>
        <taxon>Planctomycetaceae</taxon>
        <taxon>Crateriforma</taxon>
    </lineage>
</organism>
<name>A0A5C6FFX9_9PLAN</name>
<reference evidence="1 2" key="1">
    <citation type="submission" date="2019-02" db="EMBL/GenBank/DDBJ databases">
        <title>Deep-cultivation of Planctomycetes and their phenomic and genomic characterization uncovers novel biology.</title>
        <authorList>
            <person name="Wiegand S."/>
            <person name="Jogler M."/>
            <person name="Boedeker C."/>
            <person name="Pinto D."/>
            <person name="Vollmers J."/>
            <person name="Rivas-Marin E."/>
            <person name="Kohn T."/>
            <person name="Peeters S.H."/>
            <person name="Heuer A."/>
            <person name="Rast P."/>
            <person name="Oberbeckmann S."/>
            <person name="Bunk B."/>
            <person name="Jeske O."/>
            <person name="Meyerdierks A."/>
            <person name="Storesund J.E."/>
            <person name="Kallscheuer N."/>
            <person name="Luecker S."/>
            <person name="Lage O.M."/>
            <person name="Pohl T."/>
            <person name="Merkel B.J."/>
            <person name="Hornburger P."/>
            <person name="Mueller R.-W."/>
            <person name="Bruemmer F."/>
            <person name="Labrenz M."/>
            <person name="Spormann A.M."/>
            <person name="Op Den Camp H."/>
            <person name="Overmann J."/>
            <person name="Amann R."/>
            <person name="Jetten M.S.M."/>
            <person name="Mascher T."/>
            <person name="Medema M.H."/>
            <person name="Devos D.P."/>
            <person name="Kaster A.-K."/>
            <person name="Ovreas L."/>
            <person name="Rohde M."/>
            <person name="Galperin M.Y."/>
            <person name="Jogler C."/>
        </authorList>
    </citation>
    <scope>NUCLEOTIDE SEQUENCE [LARGE SCALE GENOMIC DNA]</scope>
    <source>
        <strain evidence="1 2">V7</strain>
    </source>
</reference>
<gene>
    <name evidence="1" type="ORF">V7x_54810</name>
</gene>
<evidence type="ECO:0000313" key="1">
    <source>
        <dbReference type="EMBL" id="TWU59707.1"/>
    </source>
</evidence>
<evidence type="ECO:0000313" key="2">
    <source>
        <dbReference type="Proteomes" id="UP000316476"/>
    </source>
</evidence>
<protein>
    <submittedName>
        <fullName evidence="1">Uncharacterized protein</fullName>
    </submittedName>
</protein>